<dbReference type="InterPro" id="IPR038305">
    <property type="entry name" value="HeLo_sf"/>
</dbReference>
<dbReference type="PANTHER" id="PTHR37542">
    <property type="entry name" value="HELO DOMAIN-CONTAINING PROTEIN-RELATED"/>
    <property type="match status" value="1"/>
</dbReference>
<evidence type="ECO:0000259" key="1">
    <source>
        <dbReference type="Pfam" id="PF14479"/>
    </source>
</evidence>
<dbReference type="PANTHER" id="PTHR37542:SF1">
    <property type="entry name" value="PRION-INHIBITION AND PROPAGATION HELO DOMAIN-CONTAINING PROTEIN"/>
    <property type="match status" value="1"/>
</dbReference>
<dbReference type="OrthoDB" id="1911848at2759"/>
<feature type="non-terminal residue" evidence="2">
    <location>
        <position position="1"/>
    </location>
</feature>
<sequence>MAGYQLLSDANDMPKTYEYLLVRLKTEQHRLLDWARVAGISETDETLSKSVARLNRTLLLDILHQKESLLLGFGKLDARYQKLLQKPLLVDVPPPSYSKSQQLTRGGVFQDRFPGRLDTLMEKALSFVERTRRYPTKLRWATFDRKEFEDLLFKLNQFNNFMKELLDTQQQHVLRQATQETQLQIVQLNDKVDYLVQIFQSAAAVGQKQALPPGLKIDPVQRFMQSIEPEDDPSPVYEDDNLAKLARFKGLNTAIDQDQLDELTQTSLDLGQVLTNLELDPKLFKLTSKGAKLVHNREEAMYDGQRAWVEWKRYDPDLRSEKEEPPDFVAKRVRQLAILLHDPKKPEEFRAPRCLGYFIDPSDVDTRFGL</sequence>
<evidence type="ECO:0000313" key="2">
    <source>
        <dbReference type="EMBL" id="KAH0542818.1"/>
    </source>
</evidence>
<dbReference type="Pfam" id="PF14479">
    <property type="entry name" value="HeLo"/>
    <property type="match status" value="1"/>
</dbReference>
<proteinExistence type="predicted"/>
<organism evidence="2 3">
    <name type="scientific">Glutinoglossum americanum</name>
    <dbReference type="NCBI Taxonomy" id="1670608"/>
    <lineage>
        <taxon>Eukaryota</taxon>
        <taxon>Fungi</taxon>
        <taxon>Dikarya</taxon>
        <taxon>Ascomycota</taxon>
        <taxon>Pezizomycotina</taxon>
        <taxon>Geoglossomycetes</taxon>
        <taxon>Geoglossales</taxon>
        <taxon>Geoglossaceae</taxon>
        <taxon>Glutinoglossum</taxon>
    </lineage>
</organism>
<reference evidence="2" key="1">
    <citation type="submission" date="2021-03" db="EMBL/GenBank/DDBJ databases">
        <title>Comparative genomics and phylogenomic investigation of the class Geoglossomycetes provide insights into ecological specialization and systematics.</title>
        <authorList>
            <person name="Melie T."/>
            <person name="Pirro S."/>
            <person name="Miller A.N."/>
            <person name="Quandt A."/>
        </authorList>
    </citation>
    <scope>NUCLEOTIDE SEQUENCE</scope>
    <source>
        <strain evidence="2">GBOQ0MN5Z8</strain>
    </source>
</reference>
<dbReference type="Gene3D" id="1.20.120.1020">
    <property type="entry name" value="Prion-inhibition and propagation, HeLo domain"/>
    <property type="match status" value="1"/>
</dbReference>
<comment type="caution">
    <text evidence="2">The sequence shown here is derived from an EMBL/GenBank/DDBJ whole genome shotgun (WGS) entry which is preliminary data.</text>
</comment>
<protein>
    <recommendedName>
        <fullName evidence="1">Prion-inhibition and propagation HeLo domain-containing protein</fullName>
    </recommendedName>
</protein>
<feature type="domain" description="Prion-inhibition and propagation HeLo" evidence="1">
    <location>
        <begin position="2"/>
        <end position="195"/>
    </location>
</feature>
<dbReference type="EMBL" id="JAGHQL010000045">
    <property type="protein sequence ID" value="KAH0542818.1"/>
    <property type="molecule type" value="Genomic_DNA"/>
</dbReference>
<dbReference type="AlphaFoldDB" id="A0A9P8I8X1"/>
<name>A0A9P8I8X1_9PEZI</name>
<dbReference type="Proteomes" id="UP000698800">
    <property type="component" value="Unassembled WGS sequence"/>
</dbReference>
<evidence type="ECO:0000313" key="3">
    <source>
        <dbReference type="Proteomes" id="UP000698800"/>
    </source>
</evidence>
<dbReference type="InterPro" id="IPR029498">
    <property type="entry name" value="HeLo_dom"/>
</dbReference>
<keyword evidence="3" id="KW-1185">Reference proteome</keyword>
<gene>
    <name evidence="2" type="ORF">FGG08_002772</name>
</gene>
<accession>A0A9P8I8X1</accession>